<proteinExistence type="predicted"/>
<evidence type="ECO:0000313" key="2">
    <source>
        <dbReference type="WBParaSite" id="RSKR_0000537800.1"/>
    </source>
</evidence>
<dbReference type="WBParaSite" id="RSKR_0000537800.1">
    <property type="protein sequence ID" value="RSKR_0000537800.1"/>
    <property type="gene ID" value="RSKR_0000537800"/>
</dbReference>
<organism evidence="1 2">
    <name type="scientific">Rhabditophanes sp. KR3021</name>
    <dbReference type="NCBI Taxonomy" id="114890"/>
    <lineage>
        <taxon>Eukaryota</taxon>
        <taxon>Metazoa</taxon>
        <taxon>Ecdysozoa</taxon>
        <taxon>Nematoda</taxon>
        <taxon>Chromadorea</taxon>
        <taxon>Rhabditida</taxon>
        <taxon>Tylenchina</taxon>
        <taxon>Panagrolaimomorpha</taxon>
        <taxon>Strongyloidoidea</taxon>
        <taxon>Alloionematidae</taxon>
        <taxon>Rhabditophanes</taxon>
    </lineage>
</organism>
<accession>A0AC35TWW1</accession>
<evidence type="ECO:0000313" key="1">
    <source>
        <dbReference type="Proteomes" id="UP000095286"/>
    </source>
</evidence>
<protein>
    <submittedName>
        <fullName evidence="2">Protein transport protein Sec61 subunit beta</fullName>
    </submittedName>
</protein>
<dbReference type="Proteomes" id="UP000095286">
    <property type="component" value="Unplaced"/>
</dbReference>
<name>A0AC35TWW1_9BILA</name>
<reference evidence="2" key="1">
    <citation type="submission" date="2016-11" db="UniProtKB">
        <authorList>
            <consortium name="WormBaseParasite"/>
        </authorList>
    </citation>
    <scope>IDENTIFICATION</scope>
    <source>
        <strain evidence="2">KR3021</strain>
    </source>
</reference>
<sequence length="86" mass="8878">MADASKSPKPSARPAGATSGAVKQRTGTASTTAPRATNSGGWRFYTDDAPGMKIGPVPVLVISLAFIFCVFVLHTWGKLTRASAAV</sequence>